<evidence type="ECO:0000313" key="7">
    <source>
        <dbReference type="Proteomes" id="UP001595868"/>
    </source>
</evidence>
<feature type="compositionally biased region" description="Low complexity" evidence="3">
    <location>
        <begin position="547"/>
        <end position="557"/>
    </location>
</feature>
<dbReference type="InterPro" id="IPR004843">
    <property type="entry name" value="Calcineurin-like_PHP"/>
</dbReference>
<feature type="transmembrane region" description="Helical" evidence="4">
    <location>
        <begin position="185"/>
        <end position="206"/>
    </location>
</feature>
<dbReference type="InterPro" id="IPR051158">
    <property type="entry name" value="Metallophosphoesterase_sf"/>
</dbReference>
<dbReference type="PANTHER" id="PTHR31302">
    <property type="entry name" value="TRANSMEMBRANE PROTEIN WITH METALLOPHOSPHOESTERASE DOMAIN-RELATED"/>
    <property type="match status" value="1"/>
</dbReference>
<proteinExistence type="predicted"/>
<keyword evidence="4" id="KW-0812">Transmembrane</keyword>
<reference evidence="7" key="1">
    <citation type="journal article" date="2019" name="Int. J. Syst. Evol. Microbiol.">
        <title>The Global Catalogue of Microorganisms (GCM) 10K type strain sequencing project: providing services to taxonomists for standard genome sequencing and annotation.</title>
        <authorList>
            <consortium name="The Broad Institute Genomics Platform"/>
            <consortium name="The Broad Institute Genome Sequencing Center for Infectious Disease"/>
            <person name="Wu L."/>
            <person name="Ma J."/>
        </authorList>
    </citation>
    <scope>NUCLEOTIDE SEQUENCE [LARGE SCALE GENOMIC DNA]</scope>
    <source>
        <strain evidence="7">2902at01</strain>
    </source>
</reference>
<keyword evidence="2" id="KW-0378">Hydrolase</keyword>
<dbReference type="PANTHER" id="PTHR31302:SF31">
    <property type="entry name" value="PHOSPHODIESTERASE YAEI"/>
    <property type="match status" value="1"/>
</dbReference>
<dbReference type="RefSeq" id="WP_377541975.1">
    <property type="nucleotide sequence ID" value="NZ_JBHSBN010000002.1"/>
</dbReference>
<keyword evidence="4" id="KW-1133">Transmembrane helix</keyword>
<accession>A0ABV8KG04</accession>
<feature type="region of interest" description="Disordered" evidence="3">
    <location>
        <begin position="517"/>
        <end position="557"/>
    </location>
</feature>
<dbReference type="EMBL" id="JBHSBN010000002">
    <property type="protein sequence ID" value="MFC4104980.1"/>
    <property type="molecule type" value="Genomic_DNA"/>
</dbReference>
<dbReference type="InterPro" id="IPR029052">
    <property type="entry name" value="Metallo-depent_PP-like"/>
</dbReference>
<feature type="transmembrane region" description="Helical" evidence="4">
    <location>
        <begin position="158"/>
        <end position="178"/>
    </location>
</feature>
<evidence type="ECO:0000313" key="6">
    <source>
        <dbReference type="EMBL" id="MFC4104980.1"/>
    </source>
</evidence>
<dbReference type="Proteomes" id="UP001595868">
    <property type="component" value="Unassembled WGS sequence"/>
</dbReference>
<keyword evidence="1" id="KW-0479">Metal-binding</keyword>
<sequence>MDERRNDQQTGGAAPDPAGRRVRRALDRATGALGGGGRAVGRAVVSTHGRRVRIGLAVLLVTLVGVVTGALLGGRVESDIGPFRAELAITPTIGGGTTVRIPPLGALQLDSHDGPAHLTIQLGALDQRRTEALINNPDAINQVSQTAVQDVTSATIRLGLRTVAAALLATLVLAALVFRNSRRVAWSGLLALLVTGGSLGIAGATVHPQAIEEPRYEGLLVNAPAIIGDARQISSNYSRYAEQLQRLVGNVSKLYTTLSALPVYEPTPGTTRVLHISDMHLNPSAWQLIRTVVEQFNIDVVIDTGDITDWGSEPEASFVGSIGLLKKPYVYIRGNHDSPTTAAAVRKQPNAIVLDNSATTVAGLTIAGIGDPRFTPDKETSPAGSGLTGQVADQLIGSGEKLAATVRATRPPVNIALVHDPATAGPLSGTCPLVLAGHTHARQVLRLPEVPGGQPTQLMVQGSTGGAGLRGLEGEKPTPLTMSVLYFDQKKMLQAYDDIQVGGTGQSQVSLERHVINDPAKGDLKAPVTPTPTRGPSTAPPGPATPTSPTGSASPTR</sequence>
<feature type="region of interest" description="Disordered" evidence="3">
    <location>
        <begin position="1"/>
        <end position="21"/>
    </location>
</feature>
<gene>
    <name evidence="6" type="ORF">ACFOX0_03365</name>
</gene>
<feature type="domain" description="Calcineurin-like phosphoesterase" evidence="5">
    <location>
        <begin position="272"/>
        <end position="441"/>
    </location>
</feature>
<evidence type="ECO:0000256" key="2">
    <source>
        <dbReference type="ARBA" id="ARBA00022801"/>
    </source>
</evidence>
<evidence type="ECO:0000256" key="1">
    <source>
        <dbReference type="ARBA" id="ARBA00022723"/>
    </source>
</evidence>
<evidence type="ECO:0000259" key="5">
    <source>
        <dbReference type="Pfam" id="PF00149"/>
    </source>
</evidence>
<keyword evidence="4" id="KW-0472">Membrane</keyword>
<evidence type="ECO:0000256" key="4">
    <source>
        <dbReference type="SAM" id="Phobius"/>
    </source>
</evidence>
<keyword evidence="7" id="KW-1185">Reference proteome</keyword>
<organism evidence="6 7">
    <name type="scientific">Micromonospora zhanjiangensis</name>
    <dbReference type="NCBI Taxonomy" id="1522057"/>
    <lineage>
        <taxon>Bacteria</taxon>
        <taxon>Bacillati</taxon>
        <taxon>Actinomycetota</taxon>
        <taxon>Actinomycetes</taxon>
        <taxon>Micromonosporales</taxon>
        <taxon>Micromonosporaceae</taxon>
        <taxon>Micromonospora</taxon>
    </lineage>
</organism>
<dbReference type="Gene3D" id="3.60.21.10">
    <property type="match status" value="1"/>
</dbReference>
<comment type="caution">
    <text evidence="6">The sequence shown here is derived from an EMBL/GenBank/DDBJ whole genome shotgun (WGS) entry which is preliminary data.</text>
</comment>
<feature type="transmembrane region" description="Helical" evidence="4">
    <location>
        <begin position="52"/>
        <end position="72"/>
    </location>
</feature>
<dbReference type="Pfam" id="PF00149">
    <property type="entry name" value="Metallophos"/>
    <property type="match status" value="1"/>
</dbReference>
<name>A0ABV8KG04_9ACTN</name>
<protein>
    <submittedName>
        <fullName evidence="6">Metallophosphoesterase</fullName>
    </submittedName>
</protein>
<evidence type="ECO:0000256" key="3">
    <source>
        <dbReference type="SAM" id="MobiDB-lite"/>
    </source>
</evidence>
<dbReference type="SUPFAM" id="SSF56300">
    <property type="entry name" value="Metallo-dependent phosphatases"/>
    <property type="match status" value="1"/>
</dbReference>